<evidence type="ECO:0000313" key="1">
    <source>
        <dbReference type="EMBL" id="GAG58736.1"/>
    </source>
</evidence>
<proteinExistence type="predicted"/>
<protein>
    <submittedName>
        <fullName evidence="1">Uncharacterized protein</fullName>
    </submittedName>
</protein>
<name>X1AF55_9ZZZZ</name>
<comment type="caution">
    <text evidence="1">The sequence shown here is derived from an EMBL/GenBank/DDBJ whole genome shotgun (WGS) entry which is preliminary data.</text>
</comment>
<dbReference type="EMBL" id="BART01008832">
    <property type="protein sequence ID" value="GAG58736.1"/>
    <property type="molecule type" value="Genomic_DNA"/>
</dbReference>
<accession>X1AF55</accession>
<organism evidence="1">
    <name type="scientific">marine sediment metagenome</name>
    <dbReference type="NCBI Taxonomy" id="412755"/>
    <lineage>
        <taxon>unclassified sequences</taxon>
        <taxon>metagenomes</taxon>
        <taxon>ecological metagenomes</taxon>
    </lineage>
</organism>
<gene>
    <name evidence="1" type="ORF">S01H4_19757</name>
</gene>
<reference evidence="1" key="1">
    <citation type="journal article" date="2014" name="Front. Microbiol.">
        <title>High frequency of phylogenetically diverse reductive dehalogenase-homologous genes in deep subseafloor sedimentary metagenomes.</title>
        <authorList>
            <person name="Kawai M."/>
            <person name="Futagami T."/>
            <person name="Toyoda A."/>
            <person name="Takaki Y."/>
            <person name="Nishi S."/>
            <person name="Hori S."/>
            <person name="Arai W."/>
            <person name="Tsubouchi T."/>
            <person name="Morono Y."/>
            <person name="Uchiyama I."/>
            <person name="Ito T."/>
            <person name="Fujiyama A."/>
            <person name="Inagaki F."/>
            <person name="Takami H."/>
        </authorList>
    </citation>
    <scope>NUCLEOTIDE SEQUENCE</scope>
    <source>
        <strain evidence="1">Expedition CK06-06</strain>
    </source>
</reference>
<dbReference type="AlphaFoldDB" id="X1AF55"/>
<sequence>MKFNLNEVQAMTQGLDVILGTELPIKPAYWLARFLDKVQSEMKAMDSARIKLIEKYAKKDKDGKPIFKKDKDGKELDPQQYDLTKKNMEIFTTEFTELGKEEFDVDFTAIKLADLGEIKLKPIVLVQLGKIIVE</sequence>